<feature type="compositionally biased region" description="Low complexity" evidence="1">
    <location>
        <begin position="488"/>
        <end position="497"/>
    </location>
</feature>
<keyword evidence="3" id="KW-1185">Reference proteome</keyword>
<feature type="region of interest" description="Disordered" evidence="1">
    <location>
        <begin position="359"/>
        <end position="383"/>
    </location>
</feature>
<protein>
    <submittedName>
        <fullName evidence="2">Uncharacterized protein</fullName>
    </submittedName>
</protein>
<feature type="compositionally biased region" description="Basic and acidic residues" evidence="1">
    <location>
        <begin position="455"/>
        <end position="487"/>
    </location>
</feature>
<organism evidence="2 3">
    <name type="scientific">Tetradesmus obliquus</name>
    <name type="common">Green alga</name>
    <name type="synonym">Acutodesmus obliquus</name>
    <dbReference type="NCBI Taxonomy" id="3088"/>
    <lineage>
        <taxon>Eukaryota</taxon>
        <taxon>Viridiplantae</taxon>
        <taxon>Chlorophyta</taxon>
        <taxon>core chlorophytes</taxon>
        <taxon>Chlorophyceae</taxon>
        <taxon>CS clade</taxon>
        <taxon>Sphaeropleales</taxon>
        <taxon>Scenedesmaceae</taxon>
        <taxon>Tetradesmus</taxon>
    </lineage>
</organism>
<evidence type="ECO:0000313" key="3">
    <source>
        <dbReference type="Proteomes" id="UP001244341"/>
    </source>
</evidence>
<accession>A0ABY8U7A1</accession>
<evidence type="ECO:0000256" key="1">
    <source>
        <dbReference type="SAM" id="MobiDB-lite"/>
    </source>
</evidence>
<gene>
    <name evidence="2" type="ORF">OEZ85_014215</name>
</gene>
<feature type="region of interest" description="Disordered" evidence="1">
    <location>
        <begin position="113"/>
        <end position="146"/>
    </location>
</feature>
<dbReference type="EMBL" id="CP126215">
    <property type="protein sequence ID" value="WIA17353.1"/>
    <property type="molecule type" value="Genomic_DNA"/>
</dbReference>
<feature type="region of interest" description="Disordered" evidence="1">
    <location>
        <begin position="454"/>
        <end position="497"/>
    </location>
</feature>
<dbReference type="Proteomes" id="UP001244341">
    <property type="component" value="Chromosome 8b"/>
</dbReference>
<sequence>MAKYTTKQYKAAFQQLPLHCRKYFTGGSTVLVKIKEFRSHFNLPAKFARNYALHAPSATHKGNLLIGREQPRQGYVSLCDALVDGVQLDPGQGKAAAAVFLEGLGQLARADAGHQLQPENPATIGHKRSSEPEDDPPAKRLGPGDSETKLLRQRQLHAAYCRLTYAEIQQVQQMTEEKRTQFLLQCKQNPLRGSRAQRAVIGQPPDQRQGVGAEQQDLLTHAAARACAAAVPEFRGDAAGANPVAAGGSRPAVDGSAAATGADADVDPAAAAAASIEHEDDGLAAVGGAAAGVDPDMAAAAAAAAAGDTKLEDEELVAAGGADAGADPAVAAAGGTEADVDPAVAATGGIEADVDPAVAAAGGTEGGAPAAATPGAAGDESTAELRERLRSMQAQLDGLQQHVTRNTRVLNGHTQQLKQHAKRHDGHDQTFVQVQQDQAALTAAVEANNELQRQQLKEQQDREARQCKLEEEREERQHRRDEERAEQQRQQQQQHHAELLAAVSGQLPAKPSNVFNVQIKGLGQQQACHQGRDREPAAAAVAAQQQPGRMWQLGQAAVGAAARAVGLPGRSKRFGAQVSEECSSMSDR</sequence>
<feature type="compositionally biased region" description="Low complexity" evidence="1">
    <location>
        <begin position="359"/>
        <end position="378"/>
    </location>
</feature>
<proteinExistence type="predicted"/>
<reference evidence="2 3" key="1">
    <citation type="submission" date="2023-05" db="EMBL/GenBank/DDBJ databases">
        <title>A 100% complete, gapless, phased diploid assembly of the Scenedesmus obliquus UTEX 3031 genome.</title>
        <authorList>
            <person name="Biondi T.C."/>
            <person name="Hanschen E.R."/>
            <person name="Kwon T."/>
            <person name="Eng W."/>
            <person name="Kruse C.P.S."/>
            <person name="Koehler S.I."/>
            <person name="Kunde Y."/>
            <person name="Gleasner C.D."/>
            <person name="You Mak K.T."/>
            <person name="Polle J."/>
            <person name="Hovde B.T."/>
            <person name="Starkenburg S.R."/>
        </authorList>
    </citation>
    <scope>NUCLEOTIDE SEQUENCE [LARGE SCALE GENOMIC DNA]</scope>
    <source>
        <strain evidence="2 3">DOE0152z</strain>
    </source>
</reference>
<name>A0ABY8U7A1_TETOB</name>
<evidence type="ECO:0000313" key="2">
    <source>
        <dbReference type="EMBL" id="WIA17353.1"/>
    </source>
</evidence>